<dbReference type="OrthoDB" id="666364at2759"/>
<dbReference type="InterPro" id="IPR017862">
    <property type="entry name" value="SKI-int_prot_SKIP"/>
</dbReference>
<keyword evidence="4" id="KW-1185">Reference proteome</keyword>
<dbReference type="InterPro" id="IPR004015">
    <property type="entry name" value="SKI-int_prot_SKIP_SNW-dom"/>
</dbReference>
<dbReference type="GeneID" id="111130416"/>
<name>A0A8B8E061_CRAVI</name>
<dbReference type="PANTHER" id="PTHR12096">
    <property type="entry name" value="NUCLEAR PROTEIN SKIP-RELATED"/>
    <property type="match status" value="1"/>
</dbReference>
<dbReference type="GO" id="GO:0000398">
    <property type="term" value="P:mRNA splicing, via spliceosome"/>
    <property type="evidence" value="ECO:0007669"/>
    <property type="project" value="InterPro"/>
</dbReference>
<sequence length="534" mass="60825">MAMKLSDILPAPSQHVFDREDDEQQQRAQTQMMPVMSRRTAPPYGHRKGWVPRTQDDFGDGGAFPEVPVAQFPLGMGQKKSTSNALAVQLDSSGKIKYDAIARHGHGKDKVVHSKFQDLVPKQIDEDDPDMQIPDEEAVMDTTEKTRQALEKLVSTKISAALPVRAAEKQAPAQYIRYTPSQQGVAFNSGAKQRIIRMVEAQKDPMEPPKFKTNKKIPRGPPSPPAPVMHSPNRKVTVKEQQEWKIPPCISNWKNAKGYTIPLDKRLAADGRGLQGVHINENFAKLAEALYIADRKAREAVEMRAQIDRKIAQREKEKKEATLRQLAQKARDERAGIKSHDNDEVAERDEIRRDRQKERQRDRNLARAAPDKRSRIQRERERDISEKIALNMPDARAGGSGEVQFDQRLFNQSKGMDSGYGDDEAYTVYDQPWRKDHSQIANNIYRPSKNVDKEIYGDDLDTIMKSNRFVPDRGFAGTDRNARREGPVQFEQEEEDPFGLGQFLEKAKRGDKRSADDSRSSRDYESSKSKKRRE</sequence>
<dbReference type="GO" id="GO:0005681">
    <property type="term" value="C:spliceosomal complex"/>
    <property type="evidence" value="ECO:0007669"/>
    <property type="project" value="InterPro"/>
</dbReference>
<reference evidence="5" key="1">
    <citation type="submission" date="2025-08" db="UniProtKB">
        <authorList>
            <consortium name="RefSeq"/>
        </authorList>
    </citation>
    <scope>IDENTIFICATION</scope>
    <source>
        <tissue evidence="5">Whole sample</tissue>
    </source>
</reference>
<comment type="similarity">
    <text evidence="1">Belongs to the SNW family.</text>
</comment>
<evidence type="ECO:0000256" key="2">
    <source>
        <dbReference type="SAM" id="MobiDB-lite"/>
    </source>
</evidence>
<dbReference type="RefSeq" id="XP_022333193.1">
    <property type="nucleotide sequence ID" value="XM_022477485.1"/>
</dbReference>
<feature type="compositionally biased region" description="Basic and acidic residues" evidence="2">
    <location>
        <begin position="505"/>
        <end position="528"/>
    </location>
</feature>
<feature type="domain" description="SKI-interacting protein SKIP SNW" evidence="3">
    <location>
        <begin position="174"/>
        <end position="334"/>
    </location>
</feature>
<protein>
    <submittedName>
        <fullName evidence="5">SNW domain-containing protein 1-like</fullName>
    </submittedName>
</protein>
<evidence type="ECO:0000259" key="3">
    <source>
        <dbReference type="Pfam" id="PF02731"/>
    </source>
</evidence>
<feature type="region of interest" description="Disordered" evidence="2">
    <location>
        <begin position="470"/>
        <end position="534"/>
    </location>
</feature>
<dbReference type="KEGG" id="cvn:111130416"/>
<evidence type="ECO:0000313" key="4">
    <source>
        <dbReference type="Proteomes" id="UP000694844"/>
    </source>
</evidence>
<accession>A0A8B8E061</accession>
<gene>
    <name evidence="5" type="primary">LOC111130416</name>
</gene>
<feature type="region of interest" description="Disordered" evidence="2">
    <location>
        <begin position="1"/>
        <end position="64"/>
    </location>
</feature>
<organism evidence="4 5">
    <name type="scientific">Crassostrea virginica</name>
    <name type="common">Eastern oyster</name>
    <dbReference type="NCBI Taxonomy" id="6565"/>
    <lineage>
        <taxon>Eukaryota</taxon>
        <taxon>Metazoa</taxon>
        <taxon>Spiralia</taxon>
        <taxon>Lophotrochozoa</taxon>
        <taxon>Mollusca</taxon>
        <taxon>Bivalvia</taxon>
        <taxon>Autobranchia</taxon>
        <taxon>Pteriomorphia</taxon>
        <taxon>Ostreida</taxon>
        <taxon>Ostreoidea</taxon>
        <taxon>Ostreidae</taxon>
        <taxon>Crassostrea</taxon>
    </lineage>
</organism>
<dbReference type="Proteomes" id="UP000694844">
    <property type="component" value="Chromosome 4"/>
</dbReference>
<evidence type="ECO:0000256" key="1">
    <source>
        <dbReference type="ARBA" id="ARBA00010197"/>
    </source>
</evidence>
<feature type="region of interest" description="Disordered" evidence="2">
    <location>
        <begin position="205"/>
        <end position="233"/>
    </location>
</feature>
<dbReference type="AlphaFoldDB" id="A0A8B8E061"/>
<feature type="compositionally biased region" description="Basic and acidic residues" evidence="2">
    <location>
        <begin position="329"/>
        <end position="386"/>
    </location>
</feature>
<dbReference type="Pfam" id="PF02731">
    <property type="entry name" value="SKIP_SNW"/>
    <property type="match status" value="1"/>
</dbReference>
<feature type="region of interest" description="Disordered" evidence="2">
    <location>
        <begin position="315"/>
        <end position="386"/>
    </location>
</feature>
<evidence type="ECO:0000313" key="5">
    <source>
        <dbReference type="RefSeq" id="XP_022333193.1"/>
    </source>
</evidence>
<proteinExistence type="inferred from homology"/>